<dbReference type="FunFam" id="3.10.120.10:FF:000014">
    <property type="entry name" value="Chitin synthase 6"/>
    <property type="match status" value="1"/>
</dbReference>
<keyword evidence="6 16" id="KW-0812">Transmembrane</keyword>
<keyword evidence="19" id="KW-1185">Reference proteome</keyword>
<evidence type="ECO:0000313" key="19">
    <source>
        <dbReference type="Proteomes" id="UP000606974"/>
    </source>
</evidence>
<evidence type="ECO:0000256" key="8">
    <source>
        <dbReference type="ARBA" id="ARBA00023136"/>
    </source>
</evidence>
<dbReference type="InterPro" id="IPR029044">
    <property type="entry name" value="Nucleotide-diphossugar_trans"/>
</dbReference>
<evidence type="ECO:0000256" key="9">
    <source>
        <dbReference type="ARBA" id="ARBA00023180"/>
    </source>
</evidence>
<dbReference type="InterPro" id="IPR036400">
    <property type="entry name" value="Cyt_B5-like_heme/steroid_sf"/>
</dbReference>
<dbReference type="InterPro" id="IPR004835">
    <property type="entry name" value="Chitin_synth"/>
</dbReference>
<keyword evidence="7 16" id="KW-1133">Transmembrane helix</keyword>
<feature type="region of interest" description="Disordered" evidence="15">
    <location>
        <begin position="1642"/>
        <end position="1677"/>
    </location>
</feature>
<dbReference type="PROSITE" id="PS51998">
    <property type="entry name" value="DEK_C"/>
    <property type="match status" value="1"/>
</dbReference>
<dbReference type="SUPFAM" id="SSF53448">
    <property type="entry name" value="Nucleotide-diphospho-sugar transferases"/>
    <property type="match status" value="1"/>
</dbReference>
<organism evidence="18 19">
    <name type="scientific">Endocarpon pusillum</name>
    <dbReference type="NCBI Taxonomy" id="364733"/>
    <lineage>
        <taxon>Eukaryota</taxon>
        <taxon>Fungi</taxon>
        <taxon>Dikarya</taxon>
        <taxon>Ascomycota</taxon>
        <taxon>Pezizomycotina</taxon>
        <taxon>Eurotiomycetes</taxon>
        <taxon>Chaetothyriomycetidae</taxon>
        <taxon>Verrucariales</taxon>
        <taxon>Verrucariaceae</taxon>
        <taxon>Endocarpon</taxon>
    </lineage>
</organism>
<keyword evidence="9" id="KW-0325">Glycoprotein</keyword>
<keyword evidence="8 16" id="KW-0472">Membrane</keyword>
<evidence type="ECO:0000256" key="3">
    <source>
        <dbReference type="ARBA" id="ARBA00022475"/>
    </source>
</evidence>
<feature type="transmembrane region" description="Helical" evidence="16">
    <location>
        <begin position="1032"/>
        <end position="1051"/>
    </location>
</feature>
<evidence type="ECO:0000256" key="15">
    <source>
        <dbReference type="SAM" id="MobiDB-lite"/>
    </source>
</evidence>
<dbReference type="PANTHER" id="PTHR22914:SF13">
    <property type="entry name" value="CHITIN SYNTHASE"/>
    <property type="match status" value="1"/>
</dbReference>
<comment type="similarity">
    <text evidence="11">Belongs to the chitin synthase family. Class V subfamily.</text>
</comment>
<dbReference type="Proteomes" id="UP000606974">
    <property type="component" value="Unassembled WGS sequence"/>
</dbReference>
<feature type="transmembrane region" description="Helical" evidence="16">
    <location>
        <begin position="1458"/>
        <end position="1477"/>
    </location>
</feature>
<dbReference type="Pfam" id="PF08766">
    <property type="entry name" value="DEK_C"/>
    <property type="match status" value="1"/>
</dbReference>
<evidence type="ECO:0000256" key="16">
    <source>
        <dbReference type="SAM" id="Phobius"/>
    </source>
</evidence>
<keyword evidence="4" id="KW-0328">Glycosyltransferase</keyword>
<dbReference type="SMART" id="SM00242">
    <property type="entry name" value="MYSc"/>
    <property type="match status" value="1"/>
</dbReference>
<dbReference type="SUPFAM" id="SSF55856">
    <property type="entry name" value="Cytochrome b5-like heme/steroid binding domain"/>
    <property type="match status" value="2"/>
</dbReference>
<accession>A0A8H7E788</accession>
<reference evidence="18" key="1">
    <citation type="submission" date="2020-02" db="EMBL/GenBank/DDBJ databases">
        <authorList>
            <person name="Palmer J.M."/>
        </authorList>
    </citation>
    <scope>NUCLEOTIDE SEQUENCE</scope>
    <source>
        <strain evidence="18">EPUS1.4</strain>
        <tissue evidence="18">Thallus</tissue>
    </source>
</reference>
<dbReference type="GO" id="GO:0016459">
    <property type="term" value="C:myosin complex"/>
    <property type="evidence" value="ECO:0007669"/>
    <property type="project" value="InterPro"/>
</dbReference>
<dbReference type="PANTHER" id="PTHR22914">
    <property type="entry name" value="CHITIN SYNTHASE"/>
    <property type="match status" value="1"/>
</dbReference>
<feature type="transmembrane region" description="Helical" evidence="16">
    <location>
        <begin position="1484"/>
        <end position="1507"/>
    </location>
</feature>
<evidence type="ECO:0000256" key="11">
    <source>
        <dbReference type="ARBA" id="ARBA00060871"/>
    </source>
</evidence>
<evidence type="ECO:0000256" key="6">
    <source>
        <dbReference type="ARBA" id="ARBA00022692"/>
    </source>
</evidence>
<evidence type="ECO:0000256" key="10">
    <source>
        <dbReference type="ARBA" id="ARBA00049510"/>
    </source>
</evidence>
<evidence type="ECO:0000259" key="17">
    <source>
        <dbReference type="PROSITE" id="PS51998"/>
    </source>
</evidence>
<evidence type="ECO:0000256" key="1">
    <source>
        <dbReference type="ARBA" id="ARBA00004651"/>
    </source>
</evidence>
<proteinExistence type="inferred from homology"/>
<feature type="transmembrane region" description="Helical" evidence="16">
    <location>
        <begin position="1423"/>
        <end position="1446"/>
    </location>
</feature>
<dbReference type="Gene3D" id="3.10.120.10">
    <property type="entry name" value="Cytochrome b5-like heme/steroid binding domain"/>
    <property type="match status" value="2"/>
</dbReference>
<dbReference type="OrthoDB" id="370884at2759"/>
<keyword evidence="5" id="KW-0808">Transferase</keyword>
<dbReference type="SUPFAM" id="SSF109715">
    <property type="entry name" value="DEK C-terminal domain"/>
    <property type="match status" value="1"/>
</dbReference>
<comment type="caution">
    <text evidence="18">The sequence shown here is derived from an EMBL/GenBank/DDBJ whole genome shotgun (WGS) entry which is preliminary data.</text>
</comment>
<keyword evidence="3" id="KW-1003">Cell membrane</keyword>
<dbReference type="GO" id="GO:0030428">
    <property type="term" value="C:cell septum"/>
    <property type="evidence" value="ECO:0007669"/>
    <property type="project" value="TreeGrafter"/>
</dbReference>
<feature type="transmembrane region" description="Helical" evidence="16">
    <location>
        <begin position="771"/>
        <end position="789"/>
    </location>
</feature>
<feature type="compositionally biased region" description="Polar residues" evidence="15">
    <location>
        <begin position="1642"/>
        <end position="1655"/>
    </location>
</feature>
<dbReference type="GO" id="GO:0006031">
    <property type="term" value="P:chitin biosynthetic process"/>
    <property type="evidence" value="ECO:0007669"/>
    <property type="project" value="TreeGrafter"/>
</dbReference>
<dbReference type="InterPro" id="IPR014876">
    <property type="entry name" value="DEK_C"/>
</dbReference>
<dbReference type="GO" id="GO:0004100">
    <property type="term" value="F:chitin synthase activity"/>
    <property type="evidence" value="ECO:0007669"/>
    <property type="project" value="UniProtKB-EC"/>
</dbReference>
<dbReference type="InterPro" id="IPR001609">
    <property type="entry name" value="Myosin_head_motor_dom-like"/>
</dbReference>
<dbReference type="GO" id="GO:0031505">
    <property type="term" value="P:fungal-type cell wall organization"/>
    <property type="evidence" value="ECO:0007669"/>
    <property type="project" value="TreeGrafter"/>
</dbReference>
<evidence type="ECO:0000256" key="5">
    <source>
        <dbReference type="ARBA" id="ARBA00022679"/>
    </source>
</evidence>
<evidence type="ECO:0000256" key="12">
    <source>
        <dbReference type="ARBA" id="ARBA00071786"/>
    </source>
</evidence>
<evidence type="ECO:0000256" key="14">
    <source>
        <dbReference type="ARBA" id="ARBA00083633"/>
    </source>
</evidence>
<dbReference type="GO" id="GO:0005886">
    <property type="term" value="C:plasma membrane"/>
    <property type="evidence" value="ECO:0007669"/>
    <property type="project" value="UniProtKB-SubCell"/>
</dbReference>
<feature type="domain" description="DEK-C" evidence="17">
    <location>
        <begin position="1731"/>
        <end position="1787"/>
    </location>
</feature>
<dbReference type="SUPFAM" id="SSF52540">
    <property type="entry name" value="P-loop containing nucleoside triphosphate hydrolases"/>
    <property type="match status" value="1"/>
</dbReference>
<dbReference type="Pfam" id="PF00173">
    <property type="entry name" value="Cyt-b5"/>
    <property type="match status" value="1"/>
</dbReference>
<dbReference type="EMBL" id="JAACFV010000041">
    <property type="protein sequence ID" value="KAF7509471.1"/>
    <property type="molecule type" value="Genomic_DNA"/>
</dbReference>
<comment type="subcellular location">
    <subcellularLocation>
        <location evidence="1">Cell membrane</location>
        <topology evidence="1">Multi-pass membrane protein</topology>
    </subcellularLocation>
</comment>
<protein>
    <recommendedName>
        <fullName evidence="12">Chitin synthase A</fullName>
        <ecNumber evidence="2">2.4.1.16</ecNumber>
    </recommendedName>
    <alternativeName>
        <fullName evidence="13">Chitin-UDP acetyl-glucosaminyl transferase A</fullName>
    </alternativeName>
    <alternativeName>
        <fullName evidence="14">Class-V chitin synthase A</fullName>
    </alternativeName>
</protein>
<evidence type="ECO:0000256" key="2">
    <source>
        <dbReference type="ARBA" id="ARBA00012543"/>
    </source>
</evidence>
<dbReference type="GO" id="GO:0005524">
    <property type="term" value="F:ATP binding"/>
    <property type="evidence" value="ECO:0007669"/>
    <property type="project" value="InterPro"/>
</dbReference>
<sequence length="1789" mass="198244">MANRFSQYSNTSAAVGAARSAAQQSTQVSTTTLLNTLHTIYTSGQTYQLDASTSLAVNTWLTAANPNTEQRVGGTFDAELGRTAWEHARRRAEDGCIVLASLHDSTPSIFSPFLGALPLSTPQVAFTALAALRPFLTCVTPHNPATSRHSSIAATYSITLTGRITALTISLSLSGIDVEKGLVNIPAQAGYRAFDAFYYLLTSASTPAEREFLGLKPAAEYSLLNKSGTYNPPGYLPAADDAAAAEDFRAALKAIGIRGSLYRGFLSALAGLLKLGETTKYLVNDASLEEICEDVGGLIGVEPEVLAQKCTTTDREVFIAGAYEALVDWVIAKANDAIANELHSMQEGASDDDNGDSVNITVIEIPGEALGKAVALRGVFDDNLGINAEMKEDGVEVIPAGHSVLKEMANAVAEVEADLGITGGPLSREREQDHDRREGILEKIGVEAEDGGFLKTLLYPVEGEGLNFGKKGRFDLPAVLGSSRVWYQLSLHPTDDSPATLATLASTTSAWSAGAVSRQLRAWRLPEWANRRNKNLDFTADFDVDEFQARYSRLGCKEGKDGVESFLLERGWSNGEVVIGKDRIWMREGAWWEAESMLDMKPVENEIGQDFGVASNPFATGYSANTPHNGSGFFPPMGDAASIQGSRENLLDGRQSAMGHSLMGGRKSVAPTMAPTIARTVQTSGGDYGLGAKGDDKRDEVIYEEDLGRFTGELDPEFGDPKKIQQKTITFGRRVWVAVVWALTFWIPSFVLRFVGRMKRPDVRMAWREKVVLVLIIFLLNATVVFYIIEFGRLLCPNWDKAWNQREVGYHQGDDDFWVSIHGKVYDISKFWKLQHSDSNLETNAANMQPFAGMNLDAYFEPPLSRACPGLNIDESVYMQPNDTNAVLFPQGLHRSGPRLQPDPTTALASWDWYNKRFLPKIKEYYKGDLVIATDEIYKQGQDEARQWVIIRNNVYDLTNYFYTLKRMDNFKTYEFFPTQVSNLVKNNPGTDITESFGNSAAFQNSLNCMNNAFFVGKTDFRKTPRCQVNNYILLAFTIILCAVILVKFLAALQLGSKRRPAAQDKFVICQVPAYTEGEDQLRKGLDSLTALQYDNKRKLICVICDGMIVGGGNDRPTPKIVLDILGVDPKIDPPALPFKSVGGGSEQLNYGKVYSGLYEYEGNVVPYLVVVKVGKESEQSKAKPGNRGKRDSQILLMQFLNRVHYRAAMSPLELEMFHQINNIIGVDPELYEYLLMVDADTSVKEDSLNRLVASCANDAKIAGICGETSLENEERSWWTMIQVYEYYISHHLAKAFESLFGSVTCLPGCFCMYRLRTVDKGRALIISDKVISEYADCEVDTLHKKNLLALGEDRYLTTLMTKHFPAMSYKFISDAYASTAAPETWSVLLSQRRRWINSTVHNLAELVFLKDLCGFCCFSMRFVVFIDLFGTIILPATCVYLGYLIYRVATHSGQFPLISIIMIAAVYGLQAVIFIIKRQWQHIGWMIIYILAFPIYSFILPIYSFWNQDNFTWGNTRIVIGEKGNKQIIALEDEGFDPRSIPLQRWDDYALHNNLPGRRGNHGVSQEKSYHAGFEGAGGMEMDDIHSTYSSVKPASTILTGFPQQQQGPYMAPPRASTVYGGGLPLNRASTMTGLTQYHDQPTSLGGRQMSMGNLSDRPYQDNPTSPYQSGAGMPYSASRHSLLGMPTSDSYNNNNAFRHSTASPAPFGAQHQQQRMSSNIDFRSAVGAGPNDGAIVEVIQNCLREVDLDNVTKKQVRALVEQRLQTELTGEKRVFLDRQIDIELANM</sequence>
<dbReference type="InterPro" id="IPR001199">
    <property type="entry name" value="Cyt_B5-like_heme/steroid-bd"/>
</dbReference>
<dbReference type="SMART" id="SM01117">
    <property type="entry name" value="Cyt-b5"/>
    <property type="match status" value="2"/>
</dbReference>
<name>A0A8H7E788_9EURO</name>
<evidence type="ECO:0000256" key="4">
    <source>
        <dbReference type="ARBA" id="ARBA00022676"/>
    </source>
</evidence>
<evidence type="ECO:0000256" key="13">
    <source>
        <dbReference type="ARBA" id="ARBA00075290"/>
    </source>
</evidence>
<comment type="catalytic activity">
    <reaction evidence="10">
        <text>[(1-&gt;4)-N-acetyl-beta-D-glucosaminyl](n) + UDP-N-acetyl-alpha-D-glucosamine = [(1-&gt;4)-N-acetyl-beta-D-glucosaminyl](n+1) + UDP + H(+)</text>
        <dbReference type="Rhea" id="RHEA:16637"/>
        <dbReference type="Rhea" id="RHEA-COMP:9593"/>
        <dbReference type="Rhea" id="RHEA-COMP:9595"/>
        <dbReference type="ChEBI" id="CHEBI:15378"/>
        <dbReference type="ChEBI" id="CHEBI:17029"/>
        <dbReference type="ChEBI" id="CHEBI:57705"/>
        <dbReference type="ChEBI" id="CHEBI:58223"/>
        <dbReference type="EC" id="2.4.1.16"/>
    </reaction>
    <physiologicalReaction direction="left-to-right" evidence="10">
        <dbReference type="Rhea" id="RHEA:16638"/>
    </physiologicalReaction>
</comment>
<gene>
    <name evidence="18" type="ORF">GJ744_008034</name>
</gene>
<evidence type="ECO:0000256" key="7">
    <source>
        <dbReference type="ARBA" id="ARBA00022989"/>
    </source>
</evidence>
<dbReference type="Pfam" id="PF03142">
    <property type="entry name" value="Chitin_synth_2"/>
    <property type="match status" value="1"/>
</dbReference>
<feature type="transmembrane region" description="Helical" evidence="16">
    <location>
        <begin position="735"/>
        <end position="755"/>
    </location>
</feature>
<dbReference type="FunFam" id="1.10.10.820:FF:000010">
    <property type="entry name" value="Chitin synthase 6"/>
    <property type="match status" value="1"/>
</dbReference>
<dbReference type="GO" id="GO:0003774">
    <property type="term" value="F:cytoskeletal motor activity"/>
    <property type="evidence" value="ECO:0007669"/>
    <property type="project" value="InterPro"/>
</dbReference>
<dbReference type="Gene3D" id="1.10.10.820">
    <property type="match status" value="1"/>
</dbReference>
<evidence type="ECO:0000313" key="18">
    <source>
        <dbReference type="EMBL" id="KAF7509471.1"/>
    </source>
</evidence>
<dbReference type="EC" id="2.4.1.16" evidence="2"/>
<dbReference type="Gene3D" id="1.10.10.60">
    <property type="entry name" value="Homeodomain-like"/>
    <property type="match status" value="1"/>
</dbReference>
<dbReference type="InterPro" id="IPR027417">
    <property type="entry name" value="P-loop_NTPase"/>
</dbReference>